<dbReference type="Proteomes" id="UP001482231">
    <property type="component" value="Unassembled WGS sequence"/>
</dbReference>
<accession>A0ABV0EC32</accession>
<comment type="caution">
    <text evidence="1">The sequence shown here is derived from an EMBL/GenBank/DDBJ whole genome shotgun (WGS) entry which is preliminary data.</text>
</comment>
<sequence>MDMPAVASFVATLIQAEATGMSLGPILRAQADQRRTAAVTFFWTVG</sequence>
<gene>
    <name evidence="1" type="ORF">V6E02_03210</name>
</gene>
<organism evidence="1 2">
    <name type="scientific">Thiobacter aerophilum</name>
    <dbReference type="NCBI Taxonomy" id="3121275"/>
    <lineage>
        <taxon>Bacteria</taxon>
        <taxon>Pseudomonadati</taxon>
        <taxon>Pseudomonadota</taxon>
        <taxon>Betaproteobacteria</taxon>
        <taxon>Burkholderiales</taxon>
        <taxon>Thiobacteraceae</taxon>
        <taxon>Thiobacter</taxon>
    </lineage>
</organism>
<proteinExistence type="predicted"/>
<evidence type="ECO:0000313" key="1">
    <source>
        <dbReference type="EMBL" id="MEO1766223.1"/>
    </source>
</evidence>
<dbReference type="RefSeq" id="WP_347307060.1">
    <property type="nucleotide sequence ID" value="NZ_JBAJEX010000001.1"/>
</dbReference>
<keyword evidence="2" id="KW-1185">Reference proteome</keyword>
<dbReference type="EMBL" id="JBAJEX010000001">
    <property type="protein sequence ID" value="MEO1766223.1"/>
    <property type="molecule type" value="Genomic_DNA"/>
</dbReference>
<protein>
    <submittedName>
        <fullName evidence="1">Uncharacterized protein</fullName>
    </submittedName>
</protein>
<name>A0ABV0EC32_9BURK</name>
<evidence type="ECO:0000313" key="2">
    <source>
        <dbReference type="Proteomes" id="UP001482231"/>
    </source>
</evidence>
<reference evidence="1 2" key="1">
    <citation type="submission" date="2024-02" db="EMBL/GenBank/DDBJ databases">
        <title>New thermophilic sulfur-oxidizing bacteria from a hot springs of the Uzon caldera (Kamchatka, Russia).</title>
        <authorList>
            <person name="Dukat A.M."/>
            <person name="Elcheninov A.G."/>
            <person name="Frolov E.N."/>
        </authorList>
    </citation>
    <scope>NUCLEOTIDE SEQUENCE [LARGE SCALE GENOMIC DNA]</scope>
    <source>
        <strain evidence="1 2">AK1</strain>
    </source>
</reference>